<reference evidence="8 9" key="1">
    <citation type="submission" date="2013-12" db="EMBL/GenBank/DDBJ databases">
        <authorList>
            <consortium name="DOE Joint Genome Institute"/>
            <person name="Eisen J."/>
            <person name="Huntemann M."/>
            <person name="Han J."/>
            <person name="Chen A."/>
            <person name="Kyrpides N."/>
            <person name="Mavromatis K."/>
            <person name="Markowitz V."/>
            <person name="Palaniappan K."/>
            <person name="Ivanova N."/>
            <person name="Schaumberg A."/>
            <person name="Pati A."/>
            <person name="Liolios K."/>
            <person name="Nordberg H.P."/>
            <person name="Cantor M.N."/>
            <person name="Hua S.X."/>
            <person name="Woyke T."/>
        </authorList>
    </citation>
    <scope>NUCLEOTIDE SEQUENCE [LARGE SCALE GENOMIC DNA]</scope>
    <source>
        <strain evidence="9">DSM 19437</strain>
    </source>
</reference>
<dbReference type="EMBL" id="CP007035">
    <property type="protein sequence ID" value="AHF16017.1"/>
    <property type="molecule type" value="Genomic_DNA"/>
</dbReference>
<dbReference type="Proteomes" id="UP000003586">
    <property type="component" value="Chromosome"/>
</dbReference>
<dbReference type="InterPro" id="IPR004607">
    <property type="entry name" value="GART"/>
</dbReference>
<comment type="caution">
    <text evidence="6">Lacks conserved residue(s) required for the propagation of feature annotation.</text>
</comment>
<dbReference type="InterPro" id="IPR001555">
    <property type="entry name" value="GART_AS"/>
</dbReference>
<gene>
    <name evidence="6" type="primary">purN</name>
    <name evidence="8" type="ORF">NIASO_14330</name>
</gene>
<accession>W0EZ18</accession>
<evidence type="ECO:0000256" key="4">
    <source>
        <dbReference type="ARBA" id="ARBA00038440"/>
    </source>
</evidence>
<name>W0EZ18_9BACT</name>
<protein>
    <recommendedName>
        <fullName evidence="6">Phosphoribosylglycinamide formyltransferase</fullName>
        <ecNumber evidence="6">2.1.2.2</ecNumber>
    </recommendedName>
    <alternativeName>
        <fullName evidence="6">5'-phosphoribosylglycinamide transformylase</fullName>
    </alternativeName>
    <alternativeName>
        <fullName evidence="6">GAR transformylase</fullName>
        <shortName evidence="6">GART</shortName>
    </alternativeName>
</protein>
<dbReference type="EC" id="2.1.2.2" evidence="6"/>
<dbReference type="CDD" id="cd08645">
    <property type="entry name" value="FMT_core_GART"/>
    <property type="match status" value="1"/>
</dbReference>
<evidence type="ECO:0000313" key="8">
    <source>
        <dbReference type="EMBL" id="AHF16017.1"/>
    </source>
</evidence>
<feature type="active site" description="Proton donor" evidence="6">
    <location>
        <position position="105"/>
    </location>
</feature>
<dbReference type="AlphaFoldDB" id="W0EZ18"/>
<dbReference type="PROSITE" id="PS00373">
    <property type="entry name" value="GART"/>
    <property type="match status" value="1"/>
</dbReference>
<feature type="binding site" evidence="6">
    <location>
        <begin position="14"/>
        <end position="16"/>
    </location>
    <ligand>
        <name>N(1)-(5-phospho-beta-D-ribosyl)glycinamide</name>
        <dbReference type="ChEBI" id="CHEBI:143788"/>
    </ligand>
</feature>
<dbReference type="SUPFAM" id="SSF53328">
    <property type="entry name" value="Formyltransferase"/>
    <property type="match status" value="1"/>
</dbReference>
<dbReference type="GO" id="GO:0004644">
    <property type="term" value="F:phosphoribosylglycinamide formyltransferase activity"/>
    <property type="evidence" value="ECO:0007669"/>
    <property type="project" value="UniProtKB-UniRule"/>
</dbReference>
<dbReference type="Pfam" id="PF00551">
    <property type="entry name" value="Formyl_trans_N"/>
    <property type="match status" value="1"/>
</dbReference>
<dbReference type="RefSeq" id="WP_008586567.1">
    <property type="nucleotide sequence ID" value="NZ_CP007035.1"/>
</dbReference>
<dbReference type="KEGG" id="nso:NIASO_14330"/>
<evidence type="ECO:0000313" key="9">
    <source>
        <dbReference type="Proteomes" id="UP000003586"/>
    </source>
</evidence>
<evidence type="ECO:0000256" key="5">
    <source>
        <dbReference type="ARBA" id="ARBA00047664"/>
    </source>
</evidence>
<comment type="catalytic activity">
    <reaction evidence="5 6">
        <text>N(1)-(5-phospho-beta-D-ribosyl)glycinamide + (6R)-10-formyltetrahydrofolate = N(2)-formyl-N(1)-(5-phospho-beta-D-ribosyl)glycinamide + (6S)-5,6,7,8-tetrahydrofolate + H(+)</text>
        <dbReference type="Rhea" id="RHEA:15053"/>
        <dbReference type="ChEBI" id="CHEBI:15378"/>
        <dbReference type="ChEBI" id="CHEBI:57453"/>
        <dbReference type="ChEBI" id="CHEBI:143788"/>
        <dbReference type="ChEBI" id="CHEBI:147286"/>
        <dbReference type="ChEBI" id="CHEBI:195366"/>
        <dbReference type="EC" id="2.1.2.2"/>
    </reaction>
</comment>
<dbReference type="eggNOG" id="COG0299">
    <property type="taxonomic scope" value="Bacteria"/>
</dbReference>
<organism evidence="8 9">
    <name type="scientific">Niabella soli DSM 19437</name>
    <dbReference type="NCBI Taxonomy" id="929713"/>
    <lineage>
        <taxon>Bacteria</taxon>
        <taxon>Pseudomonadati</taxon>
        <taxon>Bacteroidota</taxon>
        <taxon>Chitinophagia</taxon>
        <taxon>Chitinophagales</taxon>
        <taxon>Chitinophagaceae</taxon>
        <taxon>Niabella</taxon>
    </lineage>
</organism>
<sequence length="190" mass="20600">MSKKNIALFASGAGSNAQKIIDHFRHHAFVSVGLIVCNKPDAGVTKIAATEGIELLLIDKAELQSSSFPSLLQEKGIDFIILAGFLLKIPASLVEAYPRRIINIHPALLPKYGGKGMYGHFVHEAVINAGEKESGITIHYVDEQYDHGATIFQATCAVLPADTPDLLAQKVHLLEHQHFATVIEELIAGK</sequence>
<comment type="similarity">
    <text evidence="4 6">Belongs to the GART family.</text>
</comment>
<keyword evidence="2 6" id="KW-0808">Transferase</keyword>
<comment type="function">
    <text evidence="6">Catalyzes the transfer of a formyl group from 10-formyltetrahydrofolate to 5-phospho-ribosyl-glycinamide (GAR), producing 5-phospho-ribosyl-N-formylglycinamide (FGAR) and tetrahydrofolate.</text>
</comment>
<dbReference type="HOGENOM" id="CLU_038395_1_3_10"/>
<dbReference type="HAMAP" id="MF_01930">
    <property type="entry name" value="PurN"/>
    <property type="match status" value="1"/>
</dbReference>
<evidence type="ECO:0000256" key="2">
    <source>
        <dbReference type="ARBA" id="ARBA00022679"/>
    </source>
</evidence>
<proteinExistence type="inferred from homology"/>
<feature type="binding site" evidence="6">
    <location>
        <position position="103"/>
    </location>
    <ligand>
        <name>(6R)-10-formyltetrahydrofolate</name>
        <dbReference type="ChEBI" id="CHEBI:195366"/>
    </ligand>
</feature>
<evidence type="ECO:0000256" key="6">
    <source>
        <dbReference type="HAMAP-Rule" id="MF_01930"/>
    </source>
</evidence>
<dbReference type="STRING" id="929713.NIASO_14330"/>
<keyword evidence="9" id="KW-1185">Reference proteome</keyword>
<keyword evidence="3 6" id="KW-0658">Purine biosynthesis</keyword>
<comment type="pathway">
    <text evidence="1 6">Purine metabolism; IMP biosynthesis via de novo pathway; N(2)-formyl-N(1)-(5-phospho-D-ribosyl)glycinamide from N(1)-(5-phospho-D-ribosyl)glycinamide (10-formyl THF route): step 1/1.</text>
</comment>
<dbReference type="PANTHER" id="PTHR43369:SF2">
    <property type="entry name" value="PHOSPHORIBOSYLGLYCINAMIDE FORMYLTRANSFERASE"/>
    <property type="match status" value="1"/>
</dbReference>
<evidence type="ECO:0000256" key="1">
    <source>
        <dbReference type="ARBA" id="ARBA00005054"/>
    </source>
</evidence>
<evidence type="ECO:0000259" key="7">
    <source>
        <dbReference type="Pfam" id="PF00551"/>
    </source>
</evidence>
<dbReference type="InterPro" id="IPR036477">
    <property type="entry name" value="Formyl_transf_N_sf"/>
</dbReference>
<dbReference type="GO" id="GO:0005829">
    <property type="term" value="C:cytosol"/>
    <property type="evidence" value="ECO:0007669"/>
    <property type="project" value="TreeGrafter"/>
</dbReference>
<feature type="domain" description="Formyl transferase N-terminal" evidence="7">
    <location>
        <begin position="4"/>
        <end position="183"/>
    </location>
</feature>
<dbReference type="OrthoDB" id="9806170at2"/>
<feature type="site" description="Raises pKa of active site His" evidence="6">
    <location>
        <position position="146"/>
    </location>
</feature>
<dbReference type="Gene3D" id="3.40.50.170">
    <property type="entry name" value="Formyl transferase, N-terminal domain"/>
    <property type="match status" value="1"/>
</dbReference>
<dbReference type="InterPro" id="IPR002376">
    <property type="entry name" value="Formyl_transf_N"/>
</dbReference>
<evidence type="ECO:0000256" key="3">
    <source>
        <dbReference type="ARBA" id="ARBA00022755"/>
    </source>
</evidence>
<dbReference type="PANTHER" id="PTHR43369">
    <property type="entry name" value="PHOSPHORIBOSYLGLYCINAMIDE FORMYLTRANSFERASE"/>
    <property type="match status" value="1"/>
</dbReference>
<dbReference type="UniPathway" id="UPA00074">
    <property type="reaction ID" value="UER00126"/>
</dbReference>
<dbReference type="GO" id="GO:0006189">
    <property type="term" value="P:'de novo' IMP biosynthetic process"/>
    <property type="evidence" value="ECO:0007669"/>
    <property type="project" value="UniProtKB-UniRule"/>
</dbReference>